<gene>
    <name evidence="2" type="ORF">LU674_001795</name>
</gene>
<dbReference type="Proteomes" id="UP001165439">
    <property type="component" value="Unassembled WGS sequence"/>
</dbReference>
<evidence type="ECO:0000313" key="2">
    <source>
        <dbReference type="EMBL" id="MDM3951085.1"/>
    </source>
</evidence>
<dbReference type="AlphaFoldDB" id="A0AAW7HE33"/>
<organism evidence="2 3">
    <name type="scientific">Pseudomonas alloputida</name>
    <dbReference type="NCBI Taxonomy" id="1940621"/>
    <lineage>
        <taxon>Bacteria</taxon>
        <taxon>Pseudomonadati</taxon>
        <taxon>Pseudomonadota</taxon>
        <taxon>Gammaproteobacteria</taxon>
        <taxon>Pseudomonadales</taxon>
        <taxon>Pseudomonadaceae</taxon>
        <taxon>Pseudomonas</taxon>
    </lineage>
</organism>
<protein>
    <recommendedName>
        <fullName evidence="4">DUF2147 domain-containing protein</fullName>
    </recommendedName>
</protein>
<feature type="signal peptide" evidence="1">
    <location>
        <begin position="1"/>
        <end position="22"/>
    </location>
</feature>
<comment type="caution">
    <text evidence="2">The sequence shown here is derived from an EMBL/GenBank/DDBJ whole genome shotgun (WGS) entry which is preliminary data.</text>
</comment>
<name>A0AAW7HE33_9PSED</name>
<evidence type="ECO:0000256" key="1">
    <source>
        <dbReference type="SAM" id="SignalP"/>
    </source>
</evidence>
<evidence type="ECO:0008006" key="4">
    <source>
        <dbReference type="Google" id="ProtNLM"/>
    </source>
</evidence>
<accession>A0AAW7HE33</accession>
<proteinExistence type="predicted"/>
<reference evidence="2" key="1">
    <citation type="submission" date="2023-06" db="EMBL/GenBank/DDBJ databases">
        <title>MBL-encoding genomic islands in Pseudomonas spp. in Poland.</title>
        <authorList>
            <person name="Urbanowicz P."/>
            <person name="Izdebski R."/>
            <person name="Biedrzycka M."/>
            <person name="Gniadkowski M."/>
        </authorList>
    </citation>
    <scope>NUCLEOTIDE SEQUENCE</scope>
    <source>
        <strain evidence="2">NMI5768_13</strain>
    </source>
</reference>
<sequence length="130" mass="13919">MKCLRTPLPIVLLAGVCATANAAQPPVLWKVQVTAQTSSGPQEFALSIPDDGCQSQEIRTNKGPLAVLKVCMGNGLSAHEAYGWLVTDPDMAALDGDRKYDHAQRFKVGTDGTAMNIETSLYSVKLSRSI</sequence>
<evidence type="ECO:0000313" key="3">
    <source>
        <dbReference type="Proteomes" id="UP001165439"/>
    </source>
</evidence>
<dbReference type="RefSeq" id="WP_023383664.1">
    <property type="nucleotide sequence ID" value="NZ_JAJSRF020000001.1"/>
</dbReference>
<dbReference type="EMBL" id="JAJSRF020000001">
    <property type="protein sequence ID" value="MDM3951085.1"/>
    <property type="molecule type" value="Genomic_DNA"/>
</dbReference>
<keyword evidence="1" id="KW-0732">Signal</keyword>
<feature type="chain" id="PRO_5043431754" description="DUF2147 domain-containing protein" evidence="1">
    <location>
        <begin position="23"/>
        <end position="130"/>
    </location>
</feature>